<dbReference type="EMBL" id="CP002408">
    <property type="protein sequence ID" value="AFU59685.1"/>
    <property type="molecule type" value="Genomic_DNA"/>
</dbReference>
<evidence type="ECO:0000313" key="2">
    <source>
        <dbReference type="Proteomes" id="UP000008037"/>
    </source>
</evidence>
<name>K0IIE6_NITGG</name>
<dbReference type="AlphaFoldDB" id="K0IIE6"/>
<dbReference type="HOGENOM" id="CLU_2420148_0_0_2"/>
<reference evidence="1 2" key="1">
    <citation type="journal article" date="2012" name="Environ. Microbiol.">
        <title>The genome of the ammonia-oxidizing Candidatus Nitrososphaera gargensis: insights into metabolic versatility and environmental adaptations.</title>
        <authorList>
            <person name="Spang A."/>
            <person name="Poehlein A."/>
            <person name="Offre P."/>
            <person name="Zumbragel S."/>
            <person name="Haider S."/>
            <person name="Rychlik N."/>
            <person name="Nowka B."/>
            <person name="Schmeisser C."/>
            <person name="Lebedeva E.V."/>
            <person name="Rattei T."/>
            <person name="Bohm C."/>
            <person name="Schmid M."/>
            <person name="Galushko A."/>
            <person name="Hatzenpichler R."/>
            <person name="Weinmaier T."/>
            <person name="Daniel R."/>
            <person name="Schleper C."/>
            <person name="Spieck E."/>
            <person name="Streit W."/>
            <person name="Wagner M."/>
        </authorList>
    </citation>
    <scope>NUCLEOTIDE SEQUENCE [LARGE SCALE GENOMIC DNA]</scope>
    <source>
        <strain evidence="2">Ga9.2</strain>
    </source>
</reference>
<dbReference type="GeneID" id="13794783"/>
<accession>K0IIE6</accession>
<gene>
    <name evidence="1" type="ordered locus">Ngar_c27640</name>
</gene>
<organism evidence="1 2">
    <name type="scientific">Nitrososphaera gargensis (strain Ga9.2)</name>
    <dbReference type="NCBI Taxonomy" id="1237085"/>
    <lineage>
        <taxon>Archaea</taxon>
        <taxon>Nitrososphaerota</taxon>
        <taxon>Nitrososphaeria</taxon>
        <taxon>Nitrososphaerales</taxon>
        <taxon>Nitrososphaeraceae</taxon>
        <taxon>Nitrososphaera</taxon>
    </lineage>
</organism>
<dbReference type="RefSeq" id="WP_015020220.1">
    <property type="nucleotide sequence ID" value="NC_018719.1"/>
</dbReference>
<protein>
    <submittedName>
        <fullName evidence="1">Uncharacterized protein</fullName>
    </submittedName>
</protein>
<proteinExistence type="predicted"/>
<dbReference type="InParanoid" id="K0IIE6"/>
<keyword evidence="2" id="KW-1185">Reference proteome</keyword>
<sequence length="91" mass="10516">MLASEGSSDSARDFLIKEVCLWIAIQQQTSFWQIIQHCSAMAFVVQFWGAHWHSAHLITAMMDYANNEFLDIKTCYPQIKFPAPSKMQNFN</sequence>
<dbReference type="Proteomes" id="UP000008037">
    <property type="component" value="Chromosome"/>
</dbReference>
<dbReference type="KEGG" id="nga:Ngar_c27640"/>
<evidence type="ECO:0000313" key="1">
    <source>
        <dbReference type="EMBL" id="AFU59685.1"/>
    </source>
</evidence>
<dbReference type="BioCyc" id="CNIT1237085:G1324-2764-MONOMER"/>